<comment type="caution">
    <text evidence="3">The sequence shown here is derived from an EMBL/GenBank/DDBJ whole genome shotgun (WGS) entry which is preliminary data.</text>
</comment>
<feature type="signal peptide" evidence="1">
    <location>
        <begin position="1"/>
        <end position="19"/>
    </location>
</feature>
<dbReference type="Proteomes" id="UP000598820">
    <property type="component" value="Unassembled WGS sequence"/>
</dbReference>
<feature type="domain" description="Secretion system C-terminal sorting" evidence="2">
    <location>
        <begin position="293"/>
        <end position="368"/>
    </location>
</feature>
<gene>
    <name evidence="3" type="ORF">IC229_10880</name>
</gene>
<evidence type="ECO:0000256" key="1">
    <source>
        <dbReference type="SAM" id="SignalP"/>
    </source>
</evidence>
<evidence type="ECO:0000259" key="2">
    <source>
        <dbReference type="Pfam" id="PF18962"/>
    </source>
</evidence>
<name>A0A927AQU3_9BACT</name>
<dbReference type="NCBIfam" id="TIGR04183">
    <property type="entry name" value="Por_Secre_tail"/>
    <property type="match status" value="1"/>
</dbReference>
<reference evidence="3" key="1">
    <citation type="submission" date="2020-09" db="EMBL/GenBank/DDBJ databases">
        <authorList>
            <person name="Kim M.K."/>
        </authorList>
    </citation>
    <scope>NUCLEOTIDE SEQUENCE</scope>
    <source>
        <strain evidence="3">BT702</strain>
    </source>
</reference>
<accession>A0A927AQU3</accession>
<dbReference type="InterPro" id="IPR026444">
    <property type="entry name" value="Secre_tail"/>
</dbReference>
<dbReference type="AlphaFoldDB" id="A0A927AQU3"/>
<dbReference type="Pfam" id="PF18962">
    <property type="entry name" value="Por_Secre_tail"/>
    <property type="match status" value="1"/>
</dbReference>
<evidence type="ECO:0000313" key="4">
    <source>
        <dbReference type="Proteomes" id="UP000598820"/>
    </source>
</evidence>
<keyword evidence="1" id="KW-0732">Signal</keyword>
<feature type="chain" id="PRO_5037564988" evidence="1">
    <location>
        <begin position="20"/>
        <end position="370"/>
    </location>
</feature>
<keyword evidence="4" id="KW-1185">Reference proteome</keyword>
<sequence>MKIVLSLLILLLSIQTVQATHLQGGHIQVKPVSGSALTYEIIVTISMDDIAGRLASDAATSISLCFGDGTVSEVIRQSRVSSADKLTSINIYRIIHTYPGPSNYNLTVALANRTVNNNITDANNQLFTLSTTFSTNVATPNQTPTPNLPEAFRIGVNQQAVLSLKATDPDGDSLVYGLAKVLTSTFKDACTYQLVPSYKFPNDVTRRGIFKLNNRSGELTWDAPTQQGNYSVAIVIFEYRNGVLISQTTQEISLIVEDKAGTPSTIPTYEPAMEGAIITAISEFSDADVTLTVFPNPVDDRLQVVIQTSRPGVASLQLFDNSGRNLHELSFKKASRQHEQVISMDSLSPGQYVLRADVAGRSVVRKIVKK</sequence>
<organism evidence="3 4">
    <name type="scientific">Spirosoma profusum</name>
    <dbReference type="NCBI Taxonomy" id="2771354"/>
    <lineage>
        <taxon>Bacteria</taxon>
        <taxon>Pseudomonadati</taxon>
        <taxon>Bacteroidota</taxon>
        <taxon>Cytophagia</taxon>
        <taxon>Cytophagales</taxon>
        <taxon>Cytophagaceae</taxon>
        <taxon>Spirosoma</taxon>
    </lineage>
</organism>
<dbReference type="EMBL" id="JACWZY010000007">
    <property type="protein sequence ID" value="MBD2701141.1"/>
    <property type="molecule type" value="Genomic_DNA"/>
</dbReference>
<dbReference type="RefSeq" id="WP_190886994.1">
    <property type="nucleotide sequence ID" value="NZ_JACWZY010000007.1"/>
</dbReference>
<evidence type="ECO:0000313" key="3">
    <source>
        <dbReference type="EMBL" id="MBD2701141.1"/>
    </source>
</evidence>
<protein>
    <submittedName>
        <fullName evidence="3">T9SS type A sorting domain-containing protein</fullName>
    </submittedName>
</protein>
<proteinExistence type="predicted"/>